<keyword evidence="1" id="KW-0812">Transmembrane</keyword>
<comment type="caution">
    <text evidence="2">The sequence shown here is derived from an EMBL/GenBank/DDBJ whole genome shotgun (WGS) entry which is preliminary data.</text>
</comment>
<protein>
    <submittedName>
        <fullName evidence="2">Uncharacterized protein</fullName>
    </submittedName>
</protein>
<dbReference type="Proteomes" id="UP000829196">
    <property type="component" value="Unassembled WGS sequence"/>
</dbReference>
<name>A0A8T3BCM5_DENNO</name>
<dbReference type="EMBL" id="JAGYWB010000009">
    <property type="protein sequence ID" value="KAI0510030.1"/>
    <property type="molecule type" value="Genomic_DNA"/>
</dbReference>
<feature type="transmembrane region" description="Helical" evidence="1">
    <location>
        <begin position="40"/>
        <end position="59"/>
    </location>
</feature>
<sequence>MRGVLLLYSNEVRIVQFRSCLFGSDDGQVFDEIPAHEPKLTFFFVSFIPFLLQCLLSVLPQTMHFRNVDDQLAVQTGEFRRFVVNWYDSDHSDWKRRADLLTIS</sequence>
<keyword evidence="1" id="KW-0472">Membrane</keyword>
<gene>
    <name evidence="2" type="ORF">KFK09_010630</name>
</gene>
<evidence type="ECO:0000313" key="3">
    <source>
        <dbReference type="Proteomes" id="UP000829196"/>
    </source>
</evidence>
<organism evidence="2 3">
    <name type="scientific">Dendrobium nobile</name>
    <name type="common">Orchid</name>
    <dbReference type="NCBI Taxonomy" id="94219"/>
    <lineage>
        <taxon>Eukaryota</taxon>
        <taxon>Viridiplantae</taxon>
        <taxon>Streptophyta</taxon>
        <taxon>Embryophyta</taxon>
        <taxon>Tracheophyta</taxon>
        <taxon>Spermatophyta</taxon>
        <taxon>Magnoliopsida</taxon>
        <taxon>Liliopsida</taxon>
        <taxon>Asparagales</taxon>
        <taxon>Orchidaceae</taxon>
        <taxon>Epidendroideae</taxon>
        <taxon>Malaxideae</taxon>
        <taxon>Dendrobiinae</taxon>
        <taxon>Dendrobium</taxon>
    </lineage>
</organism>
<keyword evidence="1" id="KW-1133">Transmembrane helix</keyword>
<evidence type="ECO:0000313" key="2">
    <source>
        <dbReference type="EMBL" id="KAI0510030.1"/>
    </source>
</evidence>
<keyword evidence="3" id="KW-1185">Reference proteome</keyword>
<dbReference type="AlphaFoldDB" id="A0A8T3BCM5"/>
<proteinExistence type="predicted"/>
<evidence type="ECO:0000256" key="1">
    <source>
        <dbReference type="SAM" id="Phobius"/>
    </source>
</evidence>
<accession>A0A8T3BCM5</accession>
<reference evidence="2" key="1">
    <citation type="journal article" date="2022" name="Front. Genet.">
        <title>Chromosome-Scale Assembly of the Dendrobium nobile Genome Provides Insights Into the Molecular Mechanism of the Biosynthesis of the Medicinal Active Ingredient of Dendrobium.</title>
        <authorList>
            <person name="Xu Q."/>
            <person name="Niu S.-C."/>
            <person name="Li K.-L."/>
            <person name="Zheng P.-J."/>
            <person name="Zhang X.-J."/>
            <person name="Jia Y."/>
            <person name="Liu Y."/>
            <person name="Niu Y.-X."/>
            <person name="Yu L.-H."/>
            <person name="Chen D.-F."/>
            <person name="Zhang G.-Q."/>
        </authorList>
    </citation>
    <scope>NUCLEOTIDE SEQUENCE</scope>
    <source>
        <tissue evidence="2">Leaf</tissue>
    </source>
</reference>